<reference evidence="7" key="1">
    <citation type="submission" date="2016-12" db="EMBL/GenBank/DDBJ databases">
        <authorList>
            <person name="Gulvik C.A."/>
        </authorList>
    </citation>
    <scope>NUCLEOTIDE SEQUENCE [LARGE SCALE GENOMIC DNA]</scope>
    <source>
        <strain evidence="7">NED12-00049-6B</strain>
    </source>
</reference>
<evidence type="ECO:0000256" key="3">
    <source>
        <dbReference type="ARBA" id="ARBA00023027"/>
    </source>
</evidence>
<dbReference type="AlphaFoldDB" id="A0A1Q8E742"/>
<dbReference type="Gene3D" id="1.20.1090.10">
    <property type="entry name" value="Dehydroquinate synthase-like - alpha domain"/>
    <property type="match status" value="1"/>
</dbReference>
<keyword evidence="2" id="KW-0560">Oxidoreductase</keyword>
<name>A0A1Q8E742_9STRE</name>
<dbReference type="InterPro" id="IPR056798">
    <property type="entry name" value="ADH_Fe_C"/>
</dbReference>
<organism evidence="6 7">
    <name type="scientific">Streptococcus cuniculi</name>
    <dbReference type="NCBI Taxonomy" id="1432788"/>
    <lineage>
        <taxon>Bacteria</taxon>
        <taxon>Bacillati</taxon>
        <taxon>Bacillota</taxon>
        <taxon>Bacilli</taxon>
        <taxon>Lactobacillales</taxon>
        <taxon>Streptococcaceae</taxon>
        <taxon>Streptococcus</taxon>
    </lineage>
</organism>
<comment type="caution">
    <text evidence="6">The sequence shown here is derived from an EMBL/GenBank/DDBJ whole genome shotgun (WGS) entry which is preliminary data.</text>
</comment>
<feature type="domain" description="Alcohol dehydrogenase iron-type/glycerol dehydrogenase GldA" evidence="4">
    <location>
        <begin position="7"/>
        <end position="174"/>
    </location>
</feature>
<dbReference type="InterPro" id="IPR018211">
    <property type="entry name" value="ADH_Fe_CS"/>
</dbReference>
<dbReference type="InterPro" id="IPR001670">
    <property type="entry name" value="ADH_Fe/GldA"/>
</dbReference>
<evidence type="ECO:0000259" key="4">
    <source>
        <dbReference type="Pfam" id="PF00465"/>
    </source>
</evidence>
<dbReference type="CDD" id="cd08194">
    <property type="entry name" value="Fe-ADH-like"/>
    <property type="match status" value="1"/>
</dbReference>
<dbReference type="GO" id="GO:0004022">
    <property type="term" value="F:alcohol dehydrogenase (NAD+) activity"/>
    <property type="evidence" value="ECO:0007669"/>
    <property type="project" value="TreeGrafter"/>
</dbReference>
<dbReference type="SUPFAM" id="SSF56796">
    <property type="entry name" value="Dehydroquinate synthase-like"/>
    <property type="match status" value="1"/>
</dbReference>
<sequence length="383" mass="41353">MKRLYLPQEIIYGQDAIKSACDSIVGYGNSFLIITDETMLKLGLVDKLTQTLEGSWTIFSGVTSEPTDAIVNQVLTLMHGQEQPIEALIALGGGSCIDTAKAASVMYRNGYSTIPALASAKEFKVSPLPVIAIPTTAGTGSEATDVTVITDTQQQIKYMMKDKNFLPKVAIIDPLMTQSSPPSITAATGLDALCHAVESYISRKAHALTQELSLSAVKAIMHHIVTAYQDGDHLAAREEMALAALKAGIAFSNASVTLIHGMSRPIGALFHIPHGFSNAILMHEVLAYSKPAIIQQLAELTQAVYPAFTGTDEEKATYFLQQLEDICQILSIPTYSDFGVTKEQFTASLDKMCEDAFASGSPANNPIVPTKDEMKAIYLRSWK</sequence>
<keyword evidence="3" id="KW-0520">NAD</keyword>
<dbReference type="FunFam" id="3.40.50.1970:FF:000003">
    <property type="entry name" value="Alcohol dehydrogenase, iron-containing"/>
    <property type="match status" value="1"/>
</dbReference>
<dbReference type="OrthoDB" id="9815791at2"/>
<comment type="similarity">
    <text evidence="1">Belongs to the iron-containing alcohol dehydrogenase family.</text>
</comment>
<proteinExistence type="inferred from homology"/>
<feature type="domain" description="Fe-containing alcohol dehydrogenase-like C-terminal" evidence="5">
    <location>
        <begin position="185"/>
        <end position="381"/>
    </location>
</feature>
<evidence type="ECO:0000256" key="1">
    <source>
        <dbReference type="ARBA" id="ARBA00007358"/>
    </source>
</evidence>
<dbReference type="GO" id="GO:0046872">
    <property type="term" value="F:metal ion binding"/>
    <property type="evidence" value="ECO:0007669"/>
    <property type="project" value="InterPro"/>
</dbReference>
<keyword evidence="7" id="KW-1185">Reference proteome</keyword>
<dbReference type="Proteomes" id="UP000186890">
    <property type="component" value="Unassembled WGS sequence"/>
</dbReference>
<dbReference type="RefSeq" id="WP_075104926.1">
    <property type="nucleotide sequence ID" value="NZ_MSJM01000005.1"/>
</dbReference>
<dbReference type="PANTHER" id="PTHR11496:SF102">
    <property type="entry name" value="ALCOHOL DEHYDROGENASE 4"/>
    <property type="match status" value="1"/>
</dbReference>
<dbReference type="Gene3D" id="3.40.50.1970">
    <property type="match status" value="1"/>
</dbReference>
<dbReference type="PANTHER" id="PTHR11496">
    <property type="entry name" value="ALCOHOL DEHYDROGENASE"/>
    <property type="match status" value="1"/>
</dbReference>
<accession>A0A1Q8E742</accession>
<evidence type="ECO:0000259" key="5">
    <source>
        <dbReference type="Pfam" id="PF25137"/>
    </source>
</evidence>
<evidence type="ECO:0000313" key="7">
    <source>
        <dbReference type="Proteomes" id="UP000186890"/>
    </source>
</evidence>
<dbReference type="InterPro" id="IPR039697">
    <property type="entry name" value="Alcohol_dehydrogenase_Fe"/>
</dbReference>
<dbReference type="Pfam" id="PF25137">
    <property type="entry name" value="ADH_Fe_C"/>
    <property type="match status" value="1"/>
</dbReference>
<protein>
    <submittedName>
        <fullName evidence="6">Alcohol dehydrogenase</fullName>
    </submittedName>
</protein>
<evidence type="ECO:0000256" key="2">
    <source>
        <dbReference type="ARBA" id="ARBA00023002"/>
    </source>
</evidence>
<dbReference type="EMBL" id="MSJM01000005">
    <property type="protein sequence ID" value="OLF47619.1"/>
    <property type="molecule type" value="Genomic_DNA"/>
</dbReference>
<dbReference type="Pfam" id="PF00465">
    <property type="entry name" value="Fe-ADH"/>
    <property type="match status" value="1"/>
</dbReference>
<dbReference type="PROSITE" id="PS00913">
    <property type="entry name" value="ADH_IRON_1"/>
    <property type="match status" value="1"/>
</dbReference>
<gene>
    <name evidence="6" type="ORF">BU202_06200</name>
</gene>
<evidence type="ECO:0000313" key="6">
    <source>
        <dbReference type="EMBL" id="OLF47619.1"/>
    </source>
</evidence>
<dbReference type="FunFam" id="1.20.1090.10:FF:000001">
    <property type="entry name" value="Aldehyde-alcohol dehydrogenase"/>
    <property type="match status" value="1"/>
</dbReference>